<dbReference type="Pfam" id="PF02518">
    <property type="entry name" value="HATPase_c"/>
    <property type="match status" value="1"/>
</dbReference>
<dbReference type="Gene3D" id="6.10.340.10">
    <property type="match status" value="1"/>
</dbReference>
<dbReference type="InterPro" id="IPR004358">
    <property type="entry name" value="Sig_transdc_His_kin-like_C"/>
</dbReference>
<gene>
    <name evidence="12" type="ORF">H8923_10910</name>
</gene>
<dbReference type="PROSITE" id="PS50109">
    <property type="entry name" value="HIS_KIN"/>
    <property type="match status" value="1"/>
</dbReference>
<dbReference type="CDD" id="cd00082">
    <property type="entry name" value="HisKA"/>
    <property type="match status" value="1"/>
</dbReference>
<dbReference type="PANTHER" id="PTHR45453:SF1">
    <property type="entry name" value="PHOSPHATE REGULON SENSOR PROTEIN PHOR"/>
    <property type="match status" value="1"/>
</dbReference>
<dbReference type="InterPro" id="IPR003594">
    <property type="entry name" value="HATPase_dom"/>
</dbReference>
<keyword evidence="5" id="KW-0808">Transferase</keyword>
<accession>A0ABR7JQV9</accession>
<dbReference type="InterPro" id="IPR050351">
    <property type="entry name" value="BphY/WalK/GraS-like"/>
</dbReference>
<keyword evidence="7" id="KW-0902">Two-component regulatory system</keyword>
<evidence type="ECO:0000256" key="9">
    <source>
        <dbReference type="SAM" id="Phobius"/>
    </source>
</evidence>
<evidence type="ECO:0000256" key="7">
    <source>
        <dbReference type="ARBA" id="ARBA00023012"/>
    </source>
</evidence>
<dbReference type="GO" id="GO:0016301">
    <property type="term" value="F:kinase activity"/>
    <property type="evidence" value="ECO:0007669"/>
    <property type="project" value="UniProtKB-KW"/>
</dbReference>
<dbReference type="Proteomes" id="UP000609849">
    <property type="component" value="Unassembled WGS sequence"/>
</dbReference>
<dbReference type="RefSeq" id="WP_153924835.1">
    <property type="nucleotide sequence ID" value="NZ_JACRWE010000004.1"/>
</dbReference>
<comment type="caution">
    <text evidence="12">The sequence shown here is derived from an EMBL/GenBank/DDBJ whole genome shotgun (WGS) entry which is preliminary data.</text>
</comment>
<dbReference type="CDD" id="cd06225">
    <property type="entry name" value="HAMP"/>
    <property type="match status" value="1"/>
</dbReference>
<evidence type="ECO:0000259" key="11">
    <source>
        <dbReference type="PROSITE" id="PS50885"/>
    </source>
</evidence>
<evidence type="ECO:0000256" key="2">
    <source>
        <dbReference type="ARBA" id="ARBA00004370"/>
    </source>
</evidence>
<dbReference type="EMBL" id="JACRWE010000004">
    <property type="protein sequence ID" value="MBC5997274.1"/>
    <property type="molecule type" value="Genomic_DNA"/>
</dbReference>
<comment type="catalytic activity">
    <reaction evidence="1">
        <text>ATP + protein L-histidine = ADP + protein N-phospho-L-histidine.</text>
        <dbReference type="EC" id="2.7.13.3"/>
    </reaction>
</comment>
<dbReference type="SUPFAM" id="SSF55874">
    <property type="entry name" value="ATPase domain of HSP90 chaperone/DNA topoisomerase II/histidine kinase"/>
    <property type="match status" value="1"/>
</dbReference>
<evidence type="ECO:0000256" key="1">
    <source>
        <dbReference type="ARBA" id="ARBA00000085"/>
    </source>
</evidence>
<dbReference type="PRINTS" id="PR00344">
    <property type="entry name" value="BCTRLSENSOR"/>
</dbReference>
<keyword evidence="6 12" id="KW-0418">Kinase</keyword>
<reference evidence="12 13" key="1">
    <citation type="submission" date="2020-08" db="EMBL/GenBank/DDBJ databases">
        <authorList>
            <person name="Liu C."/>
            <person name="Sun Q."/>
        </authorList>
    </citation>
    <scope>NUCLEOTIDE SEQUENCE [LARGE SCALE GENOMIC DNA]</scope>
    <source>
        <strain evidence="12 13">NSJ-18</strain>
    </source>
</reference>
<comment type="subcellular location">
    <subcellularLocation>
        <location evidence="2">Membrane</location>
    </subcellularLocation>
</comment>
<dbReference type="Gene3D" id="1.10.287.130">
    <property type="match status" value="1"/>
</dbReference>
<feature type="domain" description="HAMP" evidence="11">
    <location>
        <begin position="200"/>
        <end position="246"/>
    </location>
</feature>
<keyword evidence="4" id="KW-0597">Phosphoprotein</keyword>
<evidence type="ECO:0000256" key="3">
    <source>
        <dbReference type="ARBA" id="ARBA00012438"/>
    </source>
</evidence>
<keyword evidence="13" id="KW-1185">Reference proteome</keyword>
<feature type="coiled-coil region" evidence="8">
    <location>
        <begin position="315"/>
        <end position="342"/>
    </location>
</feature>
<feature type="coiled-coil region" evidence="8">
    <location>
        <begin position="220"/>
        <end position="254"/>
    </location>
</feature>
<feature type="transmembrane region" description="Helical" evidence="9">
    <location>
        <begin position="16"/>
        <end position="37"/>
    </location>
</feature>
<dbReference type="InterPro" id="IPR036890">
    <property type="entry name" value="HATPase_C_sf"/>
</dbReference>
<organism evidence="12 13">
    <name type="scientific">Romboutsia faecis</name>
    <dbReference type="NCBI Taxonomy" id="2764597"/>
    <lineage>
        <taxon>Bacteria</taxon>
        <taxon>Bacillati</taxon>
        <taxon>Bacillota</taxon>
        <taxon>Clostridia</taxon>
        <taxon>Peptostreptococcales</taxon>
        <taxon>Peptostreptococcaceae</taxon>
        <taxon>Romboutsia</taxon>
    </lineage>
</organism>
<dbReference type="InterPro" id="IPR036097">
    <property type="entry name" value="HisK_dim/P_sf"/>
</dbReference>
<sequence length="477" mass="54650">MDIGYFKKFSNKVGKVTTLIVIMVILFCSFTMSQYFLKIKLEETKVNVNTIVENFDKDKNNISDIIDKYPIYNSIIQVCDTSEDITISKEQFTKKIDYGNLTIEDLHNALEPYKVSVLNGNSISGIIKLSEVKGDVMIIGEPLKDENEKVVGAIFALKFTKEFNTVLIGLNTVLSISMIFILISIMTPFYLILKKTFEKIRNMTEMVIDMSKGDYSVRFEKDENEQLDKLSRALNELAIRLEQTVNQSKLLEQTRRDYVANVSHELKTPVTSIRAMAEILKDGSLVDKVDKDKYYSMILRESIRLESLIKDMLELSKLQSGKESLEKTKVRLNETLLQVIDEFKIMSEDLDIELIIDIDFDDLPEVNTNINRIAQVLVILIDNAFKYTANNGSVTLKVLKEEDYIKVSVCDTGVGVEEEDIPFIFDRFYQADKSHSSEGTGIGLSIAWEIMKNLGENIYYESNDTYQSIFNFTIHYN</sequence>
<dbReference type="InterPro" id="IPR005467">
    <property type="entry name" value="His_kinase_dom"/>
</dbReference>
<evidence type="ECO:0000313" key="12">
    <source>
        <dbReference type="EMBL" id="MBC5997274.1"/>
    </source>
</evidence>
<keyword evidence="9" id="KW-1133">Transmembrane helix</keyword>
<dbReference type="SUPFAM" id="SSF47384">
    <property type="entry name" value="Homodimeric domain of signal transducing histidine kinase"/>
    <property type="match status" value="1"/>
</dbReference>
<keyword evidence="9" id="KW-0472">Membrane</keyword>
<dbReference type="SMART" id="SM00387">
    <property type="entry name" value="HATPase_c"/>
    <property type="match status" value="1"/>
</dbReference>
<dbReference type="EC" id="2.7.13.3" evidence="3"/>
<dbReference type="SMART" id="SM00388">
    <property type="entry name" value="HisKA"/>
    <property type="match status" value="1"/>
</dbReference>
<keyword evidence="8" id="KW-0175">Coiled coil</keyword>
<evidence type="ECO:0000256" key="5">
    <source>
        <dbReference type="ARBA" id="ARBA00022679"/>
    </source>
</evidence>
<evidence type="ECO:0000256" key="4">
    <source>
        <dbReference type="ARBA" id="ARBA00022553"/>
    </source>
</evidence>
<dbReference type="Pfam" id="PF00512">
    <property type="entry name" value="HisKA"/>
    <property type="match status" value="1"/>
</dbReference>
<dbReference type="Gene3D" id="3.30.565.10">
    <property type="entry name" value="Histidine kinase-like ATPase, C-terminal domain"/>
    <property type="match status" value="1"/>
</dbReference>
<feature type="transmembrane region" description="Helical" evidence="9">
    <location>
        <begin position="166"/>
        <end position="193"/>
    </location>
</feature>
<evidence type="ECO:0000313" key="13">
    <source>
        <dbReference type="Proteomes" id="UP000609849"/>
    </source>
</evidence>
<dbReference type="PROSITE" id="PS50885">
    <property type="entry name" value="HAMP"/>
    <property type="match status" value="1"/>
</dbReference>
<evidence type="ECO:0000259" key="10">
    <source>
        <dbReference type="PROSITE" id="PS50109"/>
    </source>
</evidence>
<dbReference type="InterPro" id="IPR003660">
    <property type="entry name" value="HAMP_dom"/>
</dbReference>
<evidence type="ECO:0000256" key="6">
    <source>
        <dbReference type="ARBA" id="ARBA00022777"/>
    </source>
</evidence>
<proteinExistence type="predicted"/>
<keyword evidence="9" id="KW-0812">Transmembrane</keyword>
<protein>
    <recommendedName>
        <fullName evidence="3">histidine kinase</fullName>
        <ecNumber evidence="3">2.7.13.3</ecNumber>
    </recommendedName>
</protein>
<feature type="domain" description="Histidine kinase" evidence="10">
    <location>
        <begin position="261"/>
        <end position="477"/>
    </location>
</feature>
<dbReference type="PANTHER" id="PTHR45453">
    <property type="entry name" value="PHOSPHATE REGULON SENSOR PROTEIN PHOR"/>
    <property type="match status" value="1"/>
</dbReference>
<name>A0ABR7JQV9_9FIRM</name>
<dbReference type="InterPro" id="IPR003661">
    <property type="entry name" value="HisK_dim/P_dom"/>
</dbReference>
<evidence type="ECO:0000256" key="8">
    <source>
        <dbReference type="SAM" id="Coils"/>
    </source>
</evidence>